<evidence type="ECO:0000313" key="1">
    <source>
        <dbReference type="EMBL" id="KAJ9090545.1"/>
    </source>
</evidence>
<dbReference type="EMBL" id="QTSX02000003">
    <property type="protein sequence ID" value="KAJ9090545.1"/>
    <property type="molecule type" value="Genomic_DNA"/>
</dbReference>
<sequence length="215" mass="24255">MDISRWEATCRYIADSIYGDELDQRDAIVDAMFSPDATLEQLYFHVQGKSSIKNMLNLYRIFNKGKGTIESVNFNSTNKTFVVIFNQEFELRMASSSSFQYPAFTIFHLVEVEEERWMIHQVKDVVDPKNFISVMPLVGTLYNSFVRPLAGSVLATAAGYYDSATVQKTYIGKDSSMARVAAASEEKRDEFPAQTLNYLNSIEKVSHGTSDTSST</sequence>
<protein>
    <submittedName>
        <fullName evidence="1">Uncharacterized protein</fullName>
    </submittedName>
</protein>
<gene>
    <name evidence="1" type="ORF">DSO57_1001514</name>
</gene>
<organism evidence="1 2">
    <name type="scientific">Entomophthora muscae</name>
    <dbReference type="NCBI Taxonomy" id="34485"/>
    <lineage>
        <taxon>Eukaryota</taxon>
        <taxon>Fungi</taxon>
        <taxon>Fungi incertae sedis</taxon>
        <taxon>Zoopagomycota</taxon>
        <taxon>Entomophthoromycotina</taxon>
        <taxon>Entomophthoromycetes</taxon>
        <taxon>Entomophthorales</taxon>
        <taxon>Entomophthoraceae</taxon>
        <taxon>Entomophthora</taxon>
    </lineage>
</organism>
<name>A0ACC2UUG4_9FUNG</name>
<proteinExistence type="predicted"/>
<evidence type="ECO:0000313" key="2">
    <source>
        <dbReference type="Proteomes" id="UP001165960"/>
    </source>
</evidence>
<accession>A0ACC2UUG4</accession>
<keyword evidence="2" id="KW-1185">Reference proteome</keyword>
<reference evidence="1" key="1">
    <citation type="submission" date="2022-04" db="EMBL/GenBank/DDBJ databases">
        <title>Genome of the entomopathogenic fungus Entomophthora muscae.</title>
        <authorList>
            <person name="Elya C."/>
            <person name="Lovett B.R."/>
            <person name="Lee E."/>
            <person name="Macias A.M."/>
            <person name="Hajek A.E."/>
            <person name="De Bivort B.L."/>
            <person name="Kasson M.T."/>
            <person name="De Fine Licht H.H."/>
            <person name="Stajich J.E."/>
        </authorList>
    </citation>
    <scope>NUCLEOTIDE SEQUENCE</scope>
    <source>
        <strain evidence="1">Berkeley</strain>
    </source>
</reference>
<dbReference type="Proteomes" id="UP001165960">
    <property type="component" value="Unassembled WGS sequence"/>
</dbReference>
<comment type="caution">
    <text evidence="1">The sequence shown here is derived from an EMBL/GenBank/DDBJ whole genome shotgun (WGS) entry which is preliminary data.</text>
</comment>